<evidence type="ECO:0000313" key="2">
    <source>
        <dbReference type="EMBL" id="AKU43488.1"/>
    </source>
</evidence>
<dbReference type="CDD" id="cd00090">
    <property type="entry name" value="HTH_ARSR"/>
    <property type="match status" value="1"/>
</dbReference>
<dbReference type="Pfam" id="PF13730">
    <property type="entry name" value="HTH_36"/>
    <property type="match status" value="1"/>
</dbReference>
<dbReference type="InterPro" id="IPR036390">
    <property type="entry name" value="WH_DNA-bd_sf"/>
</dbReference>
<reference evidence="2 3" key="1">
    <citation type="journal article" date="2015" name="Genome Announc.">
        <title>Complete Genome Sequence of Caulobacter crescentus Siphophage Sansa.</title>
        <authorList>
            <person name="Vara L."/>
            <person name="Kane A.A."/>
            <person name="Cahill J.L."/>
            <person name="Rasche E.S."/>
            <person name="Kuty Everett G.F."/>
        </authorList>
    </citation>
    <scope>NUCLEOTIDE SEQUENCE [LARGE SCALE GENOMIC DNA]</scope>
</reference>
<dbReference type="EMBL" id="KT001913">
    <property type="protein sequence ID" value="AKU43488.1"/>
    <property type="molecule type" value="Genomic_DNA"/>
</dbReference>
<feature type="region of interest" description="Disordered" evidence="1">
    <location>
        <begin position="255"/>
        <end position="279"/>
    </location>
</feature>
<keyword evidence="2" id="KW-0238">DNA-binding</keyword>
<accession>A0A0K1LMQ7</accession>
<protein>
    <submittedName>
        <fullName evidence="2">DNA-binding protein</fullName>
    </submittedName>
</protein>
<organism evidence="2 3">
    <name type="scientific">Caulobacter phage Sansa</name>
    <dbReference type="NCBI Taxonomy" id="1675600"/>
    <lineage>
        <taxon>Viruses</taxon>
        <taxon>Duplodnaviria</taxon>
        <taxon>Heunggongvirae</taxon>
        <taxon>Uroviricota</taxon>
        <taxon>Caudoviricetes</taxon>
        <taxon>Sansavirus</taxon>
        <taxon>Sansavirus sansa</taxon>
        <taxon>Caulobacter virus Sansa</taxon>
    </lineage>
</organism>
<dbReference type="Proteomes" id="UP000225322">
    <property type="component" value="Segment"/>
</dbReference>
<name>A0A0K1LMQ7_9CAUD</name>
<evidence type="ECO:0000256" key="1">
    <source>
        <dbReference type="SAM" id="MobiDB-lite"/>
    </source>
</evidence>
<dbReference type="InterPro" id="IPR036388">
    <property type="entry name" value="WH-like_DNA-bd_sf"/>
</dbReference>
<evidence type="ECO:0000313" key="3">
    <source>
        <dbReference type="Proteomes" id="UP000225322"/>
    </source>
</evidence>
<proteinExistence type="predicted"/>
<sequence length="295" mass="33363">MSALAFGLACKVQCPTPPSKLLLLLLANRAGLDGLIFPSQTTLAEESGLSERAVREHLARLEDAQLIKRTRRTRGDGSRTSDSFELLYLPADFVWPEAVQPAKSSKANRQDKAFQPARSAGLNYEDNLQEESSSLRSDILEAEFEDVPLTDEERAAKEEADRLAAEAAKEAARLEAIAMSSAFDKFWHFYHRKVAKPKAIAAYKKAVERIRKERPDADPHEVILEGLRAHWKGFELLHKTKQDFAIPHPTTWLNQDRYNDRPENGGANVQIPRDHQRQQRIDNALDGARQFLEEE</sequence>
<dbReference type="Gene3D" id="1.10.10.10">
    <property type="entry name" value="Winged helix-like DNA-binding domain superfamily/Winged helix DNA-binding domain"/>
    <property type="match status" value="1"/>
</dbReference>
<dbReference type="SUPFAM" id="SSF46785">
    <property type="entry name" value="Winged helix' DNA-binding domain"/>
    <property type="match status" value="1"/>
</dbReference>
<keyword evidence="3" id="KW-1185">Reference proteome</keyword>
<gene>
    <name evidence="2" type="ORF">CPT_Sansa84</name>
</gene>
<dbReference type="InterPro" id="IPR011991">
    <property type="entry name" value="ArsR-like_HTH"/>
</dbReference>
<dbReference type="GO" id="GO:0003677">
    <property type="term" value="F:DNA binding"/>
    <property type="evidence" value="ECO:0007669"/>
    <property type="project" value="UniProtKB-KW"/>
</dbReference>
<feature type="region of interest" description="Disordered" evidence="1">
    <location>
        <begin position="105"/>
        <end position="126"/>
    </location>
</feature>